<dbReference type="InterPro" id="IPR022409">
    <property type="entry name" value="PKD/Chitinase_dom"/>
</dbReference>
<keyword evidence="4" id="KW-1133">Transmembrane helix</keyword>
<feature type="domain" description="PKD" evidence="6">
    <location>
        <begin position="110"/>
        <end position="162"/>
    </location>
</feature>
<dbReference type="PANTHER" id="PTHR46730:SF4">
    <property type="entry name" value="POLYCYSTIC KIDNEY DISEASE PROTEIN 1-LIKE 1"/>
    <property type="match status" value="1"/>
</dbReference>
<gene>
    <name evidence="7" type="ORF">E5L68_006270</name>
</gene>
<evidence type="ECO:0000313" key="7">
    <source>
        <dbReference type="EMBL" id="MFN0290987.1"/>
    </source>
</evidence>
<dbReference type="SMART" id="SM00089">
    <property type="entry name" value="PKD"/>
    <property type="match status" value="11"/>
</dbReference>
<comment type="subcellular location">
    <subcellularLocation>
        <location evidence="1">Membrane</location>
        <topology evidence="1">Multi-pass membrane protein</topology>
    </subcellularLocation>
</comment>
<sequence length="2777" mass="294722">MNNNKRISLFLAILLLLVGIAYAEKLRDGSKLAVVTKSIKNTRALVIAKRCLTGNTVELYTSEAGPYEWQKDGSNIGVSADTFTPTVSGTYRIVKDGEISNEITLDFNVPTASFTHNATNNACGAETVTFANTSTNSESYLWEFGDGQTSTEQNPTYTFAASLGSGKQDFQVKLTVTNSVCQSTSNIQVVSVKKLPDAKFDDFESATPFTNCQSTESAFSLKLTNSSSTRSTNTRYEINWGDGTTQVENSDWVSLTHNYTESKYYDLEVRVIGGNDCESIFKQKVYNGSNPQIGSENPGNTQGCGPATFTFPIKGTENNPSGTIYTVSFNDGSPDEVYETAPSSITHTFKKSSCGATTPNGSQNAFYVRITASNPCGSSTITVEPIRISMKPTASMELSNKMTCVGSAVTITDDSQAGGFISGTSCSSTTKQNWIITPSTGWTIIGGGKLGDPVPSNNPATWGSKNLQIQFDQPGEYKIKNIVGNGCGDDFIEETICVNPKPIASFTLPTTATCAPYVLRPTNTSNSPLPNCGSNTYTWRLTRVGSTVDCDNFGSFPPQTSALESPAFNLTQPGVYSLTLTTSNASGTGCSVTSLPQTITIKAPPTAAISTTIPTAICEGASINPTATVKNCWGTDPVSYEWEFPGASTASSTLPSPTNIVYPTKGNYQIRLKVSNECGSSTVYTRNITINEKPVLNTITDIVVCSGTSVPATAFSTSTSSTASYAWTNSNTTIGLNAASGSSSNLPTFTARNTGTTPITATITVTPRSTGATSCTGEAKTFTITVNPAVAAANAGANLTECNVTSTRLSATPAPTGGVWSLVSGTTALTFDDATRADATVSGLVNGGTYVLKWTVQGFAPCGNSEDTMTITVAPETEAGTTSGATTYCGTSTAGTVTLTGHVGTILYWEQSTNGSTWSTVSPLTQTPTLNYNNLTATTHYRAVVKSGSCSMRYSSPTKIEISAKPAEPLATTNYTYCLNDVASILTATGTDLKWYSALPLNSANLLAGAPTPATSSATTLTYYVTQSVDGCESNYTAISVKINPTINNNIVSANQTICLNGIPSALMGQVPTGGSGTYTYQWEVSTDNSNFGPISGATGASYQPGALAATIYYRRVVSSGSCQSTSNHITITVQGTLTNTDIDANQTICYNSVPAQLNGQIPTGGSGSFTYQWEASTVSATSGFSNIVGAIAADYQPGTLTQTTYFRRRVNSGSCNAISNVVTIRVVPQFNLAQVQNVVLCNQATQNSIAFTTDLSSANISFVWENDNPAIGLSASGTGSLPSFTANNVTKAPLVANISYKAIYTETPLTCEATPKAFTFTILPTINVTTTLNDQTLCTGQTTPAVALTSDAASFVGATVKYRWSSDVAIGLTNGEGAAIPSFTTINNSSNPITSEITVVPLYTYAGRTCEGTPKSYRITVNPAARVDFSLPNQTICSNTISAVVSLTSTTSDVDFTWTAQSVTGIVGLATSGSNQIPAQTLVNTTNAPITIVYKAKATTLGAASCEGVETEYRITVNPIPTLTASETSKTICSNQSTNISLSSNVVGTRYAWSISANPNITGANSGSGASINQNLINTSTIPQTITYTVVPTFENALVACNGDALTIEITVNPSPVVNFSGGDLSVCSGQTSLAVTLSSSTPNAQITWTANVPTGITGVTTLSGTAIIPTETLVNNANVPLTIIYTAVAKTDDANACAGSIATYRLTVNPIARLTNTNLAQSVCSGGRNTAVVWQSNVANATFSWTATSTTSELTGFTASGNGNIPAQTLINTSTQVQKITYIVKPIAYGCEGPASTYEIEVYPSPIFTSNTAATEICSGKTFVYTPTSSTTGVTFKWTRAAITGISNAAASGTGIDAAASISETLINTTVNPIDVVYEYEMSINGCTTGSKIPLVVKVNPQTTANFGLSATNGCAPFNLVISNLNSRALVSTYTVDFGDGSPIETYNDTRDIRHTYQNDTNQPKIFYITITTRNECGESISRPYEIRVQPQTVFSKLVLDATQTFGCAPFVVNFTAANQSTGANLYTWDFGDGSPSRQTRAVNENLSHTYSTAGTYTVTLTATNGCSTLSTSEEITVYPQVVANFSIDKPQDCVGSEFTFSNLSGAQFTASWDFGDGTTSTEVNPKHRYATPGTKTITLRATQVYPNGGSCTAIISKTVNVLAAPNATFTTNASTLNCGPFALQATATGSNVVNVEWDFGDGNSATGKNVNHTYVRAGDYTLTAKAYNAQGCTSISSQVVRVSESPIAAFNPSVTQICGTSGSASFSNQTTYGGTDVVTYKWLVNGVLVSNQRDLTHHFVVPNGASLPYQFRIKLEASNMVGCTTSQEKILTFNPFPKAIFSVAQVKGCVPFKLTVNNQSAYADTFEWYVDGNLVSTERNPENIILTDFDKRYQLKLLVKNRYGCTQNEQVLEVATHPYVKAAFTLANDISCNGILDVQLTNNSIGATTYTWDYGDGTPVYIGTNPTHSYGRPGTYQLKLTVSNGFCSDTQIKEVRVSNAPRAAFLTDVNNGCNQLSVSFRNTSVNASSYYWDFGDGSFSREENPVHQYIYSSTAYTVKLIASNAFGCTDETISTQAINVFPPPQANIEITPNKIIKVPDYTFTFKATSTDDIISYRWEFGDGSTSDRKDVTHKFDRFGTYKVKLHVTNRANCVNTIADEVTIIDFPGYLYIPNAFEPENLNNDLKVFKVKAGGLATYHLKIFNKWGQLIWQTNKLDQDGAPTEHWDGMSGGKLLPLGAYYWQAEATYINGGVWKGMKFGNKAESKTGVIHLIR</sequence>
<feature type="domain" description="PKD" evidence="6">
    <location>
        <begin position="2167"/>
        <end position="2250"/>
    </location>
</feature>
<feature type="domain" description="PKD" evidence="6">
    <location>
        <begin position="2451"/>
        <end position="2487"/>
    </location>
</feature>
<evidence type="ECO:0000256" key="5">
    <source>
        <dbReference type="ARBA" id="ARBA00023136"/>
    </source>
</evidence>
<evidence type="ECO:0000256" key="4">
    <source>
        <dbReference type="ARBA" id="ARBA00022989"/>
    </source>
</evidence>
<keyword evidence="3" id="KW-0677">Repeat</keyword>
<feature type="domain" description="PKD" evidence="6">
    <location>
        <begin position="1998"/>
        <end position="2080"/>
    </location>
</feature>
<evidence type="ECO:0000256" key="2">
    <source>
        <dbReference type="ARBA" id="ARBA00022692"/>
    </source>
</evidence>
<feature type="domain" description="PKD" evidence="6">
    <location>
        <begin position="2107"/>
        <end position="2145"/>
    </location>
</feature>
<name>A0ABW9JF04_9SPHI</name>
<dbReference type="SUPFAM" id="SSF49299">
    <property type="entry name" value="PKD domain"/>
    <property type="match status" value="10"/>
</dbReference>
<dbReference type="Pfam" id="PF00801">
    <property type="entry name" value="PKD"/>
    <property type="match status" value="1"/>
</dbReference>
<evidence type="ECO:0000259" key="6">
    <source>
        <dbReference type="PROSITE" id="PS50093"/>
    </source>
</evidence>
<dbReference type="Pfam" id="PF19406">
    <property type="entry name" value="PKD_5"/>
    <property type="match status" value="5"/>
</dbReference>
<dbReference type="Gene3D" id="2.60.40.10">
    <property type="entry name" value="Immunoglobulins"/>
    <property type="match status" value="13"/>
</dbReference>
<feature type="domain" description="PKD" evidence="6">
    <location>
        <begin position="636"/>
        <end position="690"/>
    </location>
</feature>
<dbReference type="EMBL" id="SRMP02000007">
    <property type="protein sequence ID" value="MFN0290987.1"/>
    <property type="molecule type" value="Genomic_DNA"/>
</dbReference>
<dbReference type="PROSITE" id="PS50093">
    <property type="entry name" value="PKD"/>
    <property type="match status" value="8"/>
</dbReference>
<dbReference type="PANTHER" id="PTHR46730">
    <property type="entry name" value="POLYCYSTIN-1"/>
    <property type="match status" value="1"/>
</dbReference>
<reference evidence="7 8" key="1">
    <citation type="submission" date="2024-12" db="EMBL/GenBank/DDBJ databases">
        <authorList>
            <person name="Hu S."/>
        </authorList>
    </citation>
    <scope>NUCLEOTIDE SEQUENCE [LARGE SCALE GENOMIC DNA]</scope>
    <source>
        <strain evidence="7 8">P-25</strain>
    </source>
</reference>
<feature type="domain" description="PKD" evidence="6">
    <location>
        <begin position="2605"/>
        <end position="2666"/>
    </location>
</feature>
<keyword evidence="5" id="KW-0472">Membrane</keyword>
<dbReference type="InterPro" id="IPR045828">
    <property type="entry name" value="PKD_Bacteroidetes"/>
</dbReference>
<accession>A0ABW9JF04</accession>
<dbReference type="Pfam" id="PF18911">
    <property type="entry name" value="PKD_4"/>
    <property type="match status" value="7"/>
</dbReference>
<keyword evidence="8" id="KW-1185">Reference proteome</keyword>
<organism evidence="7 8">
    <name type="scientific">Pedobacter helvus</name>
    <dbReference type="NCBI Taxonomy" id="2563444"/>
    <lineage>
        <taxon>Bacteria</taxon>
        <taxon>Pseudomonadati</taxon>
        <taxon>Bacteroidota</taxon>
        <taxon>Sphingobacteriia</taxon>
        <taxon>Sphingobacteriales</taxon>
        <taxon>Sphingobacteriaceae</taxon>
        <taxon>Pedobacter</taxon>
    </lineage>
</organism>
<proteinExistence type="predicted"/>
<dbReference type="InterPro" id="IPR013783">
    <property type="entry name" value="Ig-like_fold"/>
</dbReference>
<evidence type="ECO:0000256" key="3">
    <source>
        <dbReference type="ARBA" id="ARBA00022737"/>
    </source>
</evidence>
<dbReference type="InterPro" id="IPR035986">
    <property type="entry name" value="PKD_dom_sf"/>
</dbReference>
<dbReference type="Pfam" id="PF13585">
    <property type="entry name" value="CHU_C"/>
    <property type="match status" value="1"/>
</dbReference>
<feature type="domain" description="PKD" evidence="6">
    <location>
        <begin position="2532"/>
        <end position="2570"/>
    </location>
</feature>
<comment type="caution">
    <text evidence="7">The sequence shown here is derived from an EMBL/GenBank/DDBJ whole genome shotgun (WGS) entry which is preliminary data.</text>
</comment>
<evidence type="ECO:0000313" key="8">
    <source>
        <dbReference type="Proteomes" id="UP001517367"/>
    </source>
</evidence>
<dbReference type="InterPro" id="IPR000601">
    <property type="entry name" value="PKD_dom"/>
</dbReference>
<dbReference type="CDD" id="cd00146">
    <property type="entry name" value="PKD"/>
    <property type="match status" value="8"/>
</dbReference>
<protein>
    <submittedName>
        <fullName evidence="7">PKD domain-containing protein</fullName>
    </submittedName>
</protein>
<keyword evidence="2" id="KW-0812">Transmembrane</keyword>
<dbReference type="Proteomes" id="UP001517367">
    <property type="component" value="Unassembled WGS sequence"/>
</dbReference>
<evidence type="ECO:0000256" key="1">
    <source>
        <dbReference type="ARBA" id="ARBA00004141"/>
    </source>
</evidence>
<dbReference type="RefSeq" id="WP_138730196.1">
    <property type="nucleotide sequence ID" value="NZ_SRMP02000007.1"/>
</dbReference>